<comment type="caution">
    <text evidence="2">The sequence shown here is derived from an EMBL/GenBank/DDBJ whole genome shotgun (WGS) entry which is preliminary data.</text>
</comment>
<reference evidence="3" key="1">
    <citation type="journal article" date="2019" name="Int. J. Syst. Evol. Microbiol.">
        <title>The Global Catalogue of Microorganisms (GCM) 10K type strain sequencing project: providing services to taxonomists for standard genome sequencing and annotation.</title>
        <authorList>
            <consortium name="The Broad Institute Genomics Platform"/>
            <consortium name="The Broad Institute Genome Sequencing Center for Infectious Disease"/>
            <person name="Wu L."/>
            <person name="Ma J."/>
        </authorList>
    </citation>
    <scope>NUCLEOTIDE SEQUENCE [LARGE SCALE GENOMIC DNA]</scope>
    <source>
        <strain evidence="3">CGMCC 4.1469</strain>
    </source>
</reference>
<dbReference type="EMBL" id="JBHSOD010000095">
    <property type="protein sequence ID" value="MFC5890781.1"/>
    <property type="molecule type" value="Genomic_DNA"/>
</dbReference>
<dbReference type="RefSeq" id="WP_313764530.1">
    <property type="nucleotide sequence ID" value="NZ_BAAAVH010000117.1"/>
</dbReference>
<evidence type="ECO:0000256" key="1">
    <source>
        <dbReference type="SAM" id="MobiDB-lite"/>
    </source>
</evidence>
<feature type="region of interest" description="Disordered" evidence="1">
    <location>
        <begin position="1"/>
        <end position="20"/>
    </location>
</feature>
<evidence type="ECO:0000313" key="3">
    <source>
        <dbReference type="Proteomes" id="UP001596067"/>
    </source>
</evidence>
<gene>
    <name evidence="2" type="ORF">ACFP0N_38105</name>
</gene>
<sequence>MPTPSTSPPTTSRRHAAPADRDRLGTFLTASWAALHLPVLTLLGLAVHHHPAEASPQSAATAPDVPAS</sequence>
<name>A0ABW1FBQ7_9ACTN</name>
<proteinExistence type="predicted"/>
<protein>
    <submittedName>
        <fullName evidence="2">Uncharacterized protein</fullName>
    </submittedName>
</protein>
<dbReference type="Proteomes" id="UP001596067">
    <property type="component" value="Unassembled WGS sequence"/>
</dbReference>
<accession>A0ABW1FBQ7</accession>
<keyword evidence="3" id="KW-1185">Reference proteome</keyword>
<evidence type="ECO:0000313" key="2">
    <source>
        <dbReference type="EMBL" id="MFC5890781.1"/>
    </source>
</evidence>
<organism evidence="2 3">
    <name type="scientific">Kitasatospora aburaviensis</name>
    <dbReference type="NCBI Taxonomy" id="67265"/>
    <lineage>
        <taxon>Bacteria</taxon>
        <taxon>Bacillati</taxon>
        <taxon>Actinomycetota</taxon>
        <taxon>Actinomycetes</taxon>
        <taxon>Kitasatosporales</taxon>
        <taxon>Streptomycetaceae</taxon>
        <taxon>Kitasatospora</taxon>
    </lineage>
</organism>